<gene>
    <name evidence="2" type="ORF">AN403_736</name>
</gene>
<accession>A0A0P8WI77</accession>
<dbReference type="EMBL" id="LJXB01000092">
    <property type="protein sequence ID" value="KPU52829.1"/>
    <property type="molecule type" value="Genomic_DNA"/>
</dbReference>
<proteinExistence type="predicted"/>
<feature type="transmembrane region" description="Helical" evidence="1">
    <location>
        <begin position="80"/>
        <end position="109"/>
    </location>
</feature>
<dbReference type="PATRIC" id="fig|294.162.peg.5691"/>
<comment type="caution">
    <text evidence="2">The sequence shown here is derived from an EMBL/GenBank/DDBJ whole genome shotgun (WGS) entry which is preliminary data.</text>
</comment>
<feature type="transmembrane region" description="Helical" evidence="1">
    <location>
        <begin position="30"/>
        <end position="47"/>
    </location>
</feature>
<feature type="transmembrane region" description="Helical" evidence="1">
    <location>
        <begin position="317"/>
        <end position="337"/>
    </location>
</feature>
<organism evidence="2 3">
    <name type="scientific">Pseudomonas fluorescens</name>
    <dbReference type="NCBI Taxonomy" id="294"/>
    <lineage>
        <taxon>Bacteria</taxon>
        <taxon>Pseudomonadati</taxon>
        <taxon>Pseudomonadota</taxon>
        <taxon>Gammaproteobacteria</taxon>
        <taxon>Pseudomonadales</taxon>
        <taxon>Pseudomonadaceae</taxon>
        <taxon>Pseudomonas</taxon>
    </lineage>
</organism>
<evidence type="ECO:0000313" key="3">
    <source>
        <dbReference type="Proteomes" id="UP000050349"/>
    </source>
</evidence>
<evidence type="ECO:0000313" key="2">
    <source>
        <dbReference type="EMBL" id="KPU52829.1"/>
    </source>
</evidence>
<dbReference type="Pfam" id="PF14897">
    <property type="entry name" value="EpsG"/>
    <property type="match status" value="1"/>
</dbReference>
<name>A0A0P8WI77_PSEFL</name>
<dbReference type="AlphaFoldDB" id="A0A0P8WI77"/>
<reference evidence="2 3" key="1">
    <citation type="submission" date="2015-09" db="EMBL/GenBank/DDBJ databases">
        <authorList>
            <person name="Jackson K.R."/>
            <person name="Lunt B.L."/>
            <person name="Fisher J.N.B."/>
            <person name="Gardner A.V."/>
            <person name="Bailey M.E."/>
            <person name="Deus L.M."/>
            <person name="Earl A.S."/>
            <person name="Gibby P.D."/>
            <person name="Hartmann K.A."/>
            <person name="Liu J.E."/>
            <person name="Manci A.M."/>
            <person name="Nielsen D.A."/>
            <person name="Solomon M.B."/>
            <person name="Breakwell D.P."/>
            <person name="Burnett S.H."/>
            <person name="Grose J.H."/>
        </authorList>
    </citation>
    <scope>NUCLEOTIDE SEQUENCE [LARGE SCALE GENOMIC DNA]</scope>
    <source>
        <strain evidence="2 3">S613</strain>
    </source>
</reference>
<feature type="transmembrane region" description="Helical" evidence="1">
    <location>
        <begin position="140"/>
        <end position="158"/>
    </location>
</feature>
<keyword evidence="1" id="KW-0812">Transmembrane</keyword>
<keyword evidence="1" id="KW-1133">Transmembrane helix</keyword>
<dbReference type="Proteomes" id="UP000050349">
    <property type="component" value="Unassembled WGS sequence"/>
</dbReference>
<feature type="transmembrane region" description="Helical" evidence="1">
    <location>
        <begin position="243"/>
        <end position="260"/>
    </location>
</feature>
<feature type="transmembrane region" description="Helical" evidence="1">
    <location>
        <begin position="267"/>
        <end position="288"/>
    </location>
</feature>
<feature type="transmembrane region" description="Helical" evidence="1">
    <location>
        <begin position="115"/>
        <end position="133"/>
    </location>
</feature>
<keyword evidence="1" id="KW-0472">Membrane</keyword>
<sequence>MIAYFSVSLTLWILFIMSISLGQDSRDSRALDFCALLLFVLFAGLRFETGNDWLIYKQDYESIEFSDFFAFAHDSSLEPLYLAITFICSQIVSFQVFLFLVSVFNGFILYRFCRFFDAGFSGVGAICFCWTYLATNMATIRFSLSISMVLLAVLFWIEKDKFKSILYTCLSVGFHTFSLAFMPLLLLSEVKLKARMAFLILLAGVVFGLSFQYLLDFGLFSYIPFSEKLLFYSEKSAQSDISVGSLFYVALNVFFMICLFRDRVESLLLNLASWSTLILLAFQVGMWFLPVFWNRYQVITVLIQAVYISFNFVRRGFILETLALMLISIAVLAKFLLDPAFVSYVPYQNVISEALGTDRGDGERRFYEALDAHIDRNVK</sequence>
<evidence type="ECO:0000256" key="1">
    <source>
        <dbReference type="SAM" id="Phobius"/>
    </source>
</evidence>
<dbReference type="InterPro" id="IPR049458">
    <property type="entry name" value="EpsG-like"/>
</dbReference>
<protein>
    <submittedName>
        <fullName evidence="2">EpsG family protein</fullName>
    </submittedName>
</protein>
<feature type="transmembrane region" description="Helical" evidence="1">
    <location>
        <begin position="164"/>
        <end position="186"/>
    </location>
</feature>
<feature type="transmembrane region" description="Helical" evidence="1">
    <location>
        <begin position="198"/>
        <end position="223"/>
    </location>
</feature>